<accession>A0A1I8EC03</accession>
<feature type="domain" description="NADAR" evidence="2">
    <location>
        <begin position="160"/>
        <end position="297"/>
    </location>
</feature>
<dbReference type="CDD" id="cd15457">
    <property type="entry name" value="NADAR"/>
    <property type="match status" value="1"/>
</dbReference>
<evidence type="ECO:0000256" key="1">
    <source>
        <dbReference type="SAM" id="MobiDB-lite"/>
    </source>
</evidence>
<dbReference type="WBParaSite" id="maker-PairedContig_1251-snap-gene-0.9-mRNA-1">
    <property type="protein sequence ID" value="maker-PairedContig_1251-snap-gene-0.9-mRNA-1"/>
    <property type="gene ID" value="maker-PairedContig_1251-snap-gene-0.9"/>
</dbReference>
<dbReference type="Pfam" id="PF08719">
    <property type="entry name" value="NADAR"/>
    <property type="match status" value="1"/>
</dbReference>
<sequence length="457" mass="51991">MLSKSAAIFETCSCNDSIWLNIREVIRLVGGVLWLGNGLYCREDCVEMSTPASIKAMEIAREKAARRHRQGDTSGLAPLTQPWSPRAYYYGVYRGKNIDFTTDKAGGRQYTSFEGGRKEMEPRSPPKPLTPPPVEDVPIDVDTDDYKVDVDEVICFSGRQHFLSNLFPVTLTVDGHEYPSVEHYYQACKLYTLGGARFAAQLRNIHNAGLIKTHTKKLLRSANVSIEKVEEWKRTQGPVLLHHAIVHKFVQNPQLRAKLLETGNALLAHTYERDNIFATGCDKEKMLEWAKNHNGQIIKIPTKIDNGTLMYIPLVGEGKNILGFINMKALSIDKFQVRQQLLQFKATQATQPPLTDPIMMVAMQTLKLDSPTKAENLTPFETCECWHPRLLWLLVFPSPSFYSLSIPHIFPLLASENFAYCFDQLTRQYVQVSFLFLPFLLFEANDQHQNLFTVTYL</sequence>
<proteinExistence type="predicted"/>
<evidence type="ECO:0000313" key="3">
    <source>
        <dbReference type="WBParaSite" id="maker-PairedContig_1251-snap-gene-0.9-mRNA-1"/>
    </source>
</evidence>
<dbReference type="Gene3D" id="1.10.357.40">
    <property type="entry name" value="YbiA-like"/>
    <property type="match status" value="1"/>
</dbReference>
<dbReference type="InterPro" id="IPR037238">
    <property type="entry name" value="YbiA-like_sf"/>
</dbReference>
<organism evidence="3">
    <name type="scientific">Wuchereria bancrofti</name>
    <dbReference type="NCBI Taxonomy" id="6293"/>
    <lineage>
        <taxon>Eukaryota</taxon>
        <taxon>Metazoa</taxon>
        <taxon>Ecdysozoa</taxon>
        <taxon>Nematoda</taxon>
        <taxon>Chromadorea</taxon>
        <taxon>Rhabditida</taxon>
        <taxon>Spirurina</taxon>
        <taxon>Spiruromorpha</taxon>
        <taxon>Filarioidea</taxon>
        <taxon>Onchocercidae</taxon>
        <taxon>Wuchereria</taxon>
    </lineage>
</organism>
<reference evidence="3" key="1">
    <citation type="submission" date="2016-11" db="UniProtKB">
        <authorList>
            <consortium name="WormBaseParasite"/>
        </authorList>
    </citation>
    <scope>IDENTIFICATION</scope>
    <source>
        <strain evidence="3">pt0022</strain>
    </source>
</reference>
<protein>
    <submittedName>
        <fullName evidence="3">DUF1768 domain-containing protein</fullName>
    </submittedName>
</protein>
<feature type="compositionally biased region" description="Basic and acidic residues" evidence="1">
    <location>
        <begin position="115"/>
        <end position="124"/>
    </location>
</feature>
<dbReference type="AlphaFoldDB" id="A0A1I8EC03"/>
<feature type="compositionally biased region" description="Pro residues" evidence="1">
    <location>
        <begin position="125"/>
        <end position="135"/>
    </location>
</feature>
<dbReference type="InterPro" id="IPR012816">
    <property type="entry name" value="NADAR"/>
</dbReference>
<feature type="region of interest" description="Disordered" evidence="1">
    <location>
        <begin position="111"/>
        <end position="140"/>
    </location>
</feature>
<dbReference type="SUPFAM" id="SSF143990">
    <property type="entry name" value="YbiA-like"/>
    <property type="match status" value="1"/>
</dbReference>
<dbReference type="STRING" id="6293.A0A1I8EC03"/>
<name>A0A1I8EC03_WUCBA</name>
<evidence type="ECO:0000259" key="2">
    <source>
        <dbReference type="Pfam" id="PF08719"/>
    </source>
</evidence>